<feature type="compositionally biased region" description="Low complexity" evidence="1">
    <location>
        <begin position="252"/>
        <end position="270"/>
    </location>
</feature>
<feature type="signal peptide" evidence="2">
    <location>
        <begin position="1"/>
        <end position="20"/>
    </location>
</feature>
<comment type="caution">
    <text evidence="3">The sequence shown here is derived from an EMBL/GenBank/DDBJ whole genome shotgun (WGS) entry which is preliminary data.</text>
</comment>
<evidence type="ECO:0000313" key="4">
    <source>
        <dbReference type="Proteomes" id="UP000762676"/>
    </source>
</evidence>
<feature type="chain" id="PRO_5043416546" evidence="2">
    <location>
        <begin position="21"/>
        <end position="307"/>
    </location>
</feature>
<dbReference type="EMBL" id="BMAT01004804">
    <property type="protein sequence ID" value="GFR81032.1"/>
    <property type="molecule type" value="Genomic_DNA"/>
</dbReference>
<accession>A0AAV4G6F7</accession>
<gene>
    <name evidence="3" type="ORF">ElyMa_002330100</name>
</gene>
<keyword evidence="2" id="KW-0732">Signal</keyword>
<keyword evidence="4" id="KW-1185">Reference proteome</keyword>
<dbReference type="AlphaFoldDB" id="A0AAV4G6F7"/>
<name>A0AAV4G6F7_9GAST</name>
<feature type="region of interest" description="Disordered" evidence="1">
    <location>
        <begin position="242"/>
        <end position="307"/>
    </location>
</feature>
<evidence type="ECO:0000256" key="1">
    <source>
        <dbReference type="SAM" id="MobiDB-lite"/>
    </source>
</evidence>
<proteinExistence type="predicted"/>
<organism evidence="3 4">
    <name type="scientific">Elysia marginata</name>
    <dbReference type="NCBI Taxonomy" id="1093978"/>
    <lineage>
        <taxon>Eukaryota</taxon>
        <taxon>Metazoa</taxon>
        <taxon>Spiralia</taxon>
        <taxon>Lophotrochozoa</taxon>
        <taxon>Mollusca</taxon>
        <taxon>Gastropoda</taxon>
        <taxon>Heterobranchia</taxon>
        <taxon>Euthyneura</taxon>
        <taxon>Panpulmonata</taxon>
        <taxon>Sacoglossa</taxon>
        <taxon>Placobranchoidea</taxon>
        <taxon>Plakobranchidae</taxon>
        <taxon>Elysia</taxon>
    </lineage>
</organism>
<dbReference type="Proteomes" id="UP000762676">
    <property type="component" value="Unassembled WGS sequence"/>
</dbReference>
<reference evidence="3 4" key="1">
    <citation type="journal article" date="2021" name="Elife">
        <title>Chloroplast acquisition without the gene transfer in kleptoplastic sea slugs, Plakobranchus ocellatus.</title>
        <authorList>
            <person name="Maeda T."/>
            <person name="Takahashi S."/>
            <person name="Yoshida T."/>
            <person name="Shimamura S."/>
            <person name="Takaki Y."/>
            <person name="Nagai Y."/>
            <person name="Toyoda A."/>
            <person name="Suzuki Y."/>
            <person name="Arimoto A."/>
            <person name="Ishii H."/>
            <person name="Satoh N."/>
            <person name="Nishiyama T."/>
            <person name="Hasebe M."/>
            <person name="Maruyama T."/>
            <person name="Minagawa J."/>
            <person name="Obokata J."/>
            <person name="Shigenobu S."/>
        </authorList>
    </citation>
    <scope>NUCLEOTIDE SEQUENCE [LARGE SCALE GENOMIC DNA]</scope>
</reference>
<feature type="compositionally biased region" description="Polar residues" evidence="1">
    <location>
        <begin position="278"/>
        <end position="296"/>
    </location>
</feature>
<protein>
    <submittedName>
        <fullName evidence="3">Uncharacterized protein</fullName>
    </submittedName>
</protein>
<evidence type="ECO:0000256" key="2">
    <source>
        <dbReference type="SAM" id="SignalP"/>
    </source>
</evidence>
<evidence type="ECO:0000313" key="3">
    <source>
        <dbReference type="EMBL" id="GFR81032.1"/>
    </source>
</evidence>
<sequence length="307" mass="33702">MQPLVSLSVWWLVAVAFLQAQQLRATTPSGNDEQNCKTGLQVCRDIYDSQRSNLVNAPTACSQAKEYLTCVYVLSCAYAKRQRNGILKRTNHFLRFSSPNCNVTTHVERLLTRETEAPKDCLTQYQECQDIYDEKVAQLLDPDTACATAKQFLSCVHGMSCKPDYPMRYRYVSRIKMHLRYSSPQCEIPALKLDEHSLQSTSGDVDVQTTVASVSSSTDSTDGMILETDDDSLIITLGEISTGEITEEGTPETDSTAKTTADQTTAVVTAESDKIDVTTPSFDDNATTSSPLSSTEDLADGIKGSLS</sequence>